<dbReference type="GO" id="GO:0006508">
    <property type="term" value="P:proteolysis"/>
    <property type="evidence" value="ECO:0007669"/>
    <property type="project" value="InterPro"/>
</dbReference>
<feature type="domain" description="D-alanyl-D-alanine carboxypeptidase-like core" evidence="1">
    <location>
        <begin position="37"/>
        <end position="163"/>
    </location>
</feature>
<dbReference type="EMBL" id="JACRSP010000003">
    <property type="protein sequence ID" value="MBC8536715.1"/>
    <property type="molecule type" value="Genomic_DNA"/>
</dbReference>
<sequence>MSARLDPTCRGSLILVNAGHPYCGWEPELAPVGGVLLERRAAALLERLMARMHGWDGIAAVSGWRPHVEQRGLWEQSLRDNGEDFTRRFVARPGHSEHETGLAIDLGLRGEPLDAIRPHFPDEGAARAFRRLAAGHGFVERYPAGKEHITGIAAEPWHFRYVGVPHAAIMVKFGFILEEYHDFLRRFPYGGAPFCFTEGERSFEISRLTGAQTPPQTDGTAVVSGDNMGAQILTVWREGAAVWQ</sequence>
<dbReference type="InterPro" id="IPR009045">
    <property type="entry name" value="Zn_M74/Hedgehog-like"/>
</dbReference>
<dbReference type="Gene3D" id="3.30.200.180">
    <property type="match status" value="1"/>
</dbReference>
<evidence type="ECO:0000313" key="2">
    <source>
        <dbReference type="EMBL" id="MBC8536715.1"/>
    </source>
</evidence>
<dbReference type="GO" id="GO:0004180">
    <property type="term" value="F:carboxypeptidase activity"/>
    <property type="evidence" value="ECO:0007669"/>
    <property type="project" value="UniProtKB-KW"/>
</dbReference>
<protein>
    <submittedName>
        <fullName evidence="2">D-alanyl-D-alanine carboxypeptidase family protein</fullName>
    </submittedName>
</protein>
<reference evidence="2" key="1">
    <citation type="submission" date="2020-08" db="EMBL/GenBank/DDBJ databases">
        <title>Genome public.</title>
        <authorList>
            <person name="Liu C."/>
            <person name="Sun Q."/>
        </authorList>
    </citation>
    <scope>NUCLEOTIDE SEQUENCE</scope>
    <source>
        <strain evidence="2">BX7</strain>
    </source>
</reference>
<dbReference type="Proteomes" id="UP000620366">
    <property type="component" value="Unassembled WGS sequence"/>
</dbReference>
<dbReference type="AlphaFoldDB" id="A0A926DGN5"/>
<keyword evidence="2" id="KW-0121">Carboxypeptidase</keyword>
<name>A0A926DGN5_9FIRM</name>
<dbReference type="InterPro" id="IPR003709">
    <property type="entry name" value="VanY-like_core_dom"/>
</dbReference>
<keyword evidence="3" id="KW-1185">Reference proteome</keyword>
<gene>
    <name evidence="2" type="ORF">H8695_08460</name>
</gene>
<evidence type="ECO:0000259" key="1">
    <source>
        <dbReference type="Pfam" id="PF02557"/>
    </source>
</evidence>
<keyword evidence="2" id="KW-0645">Protease</keyword>
<dbReference type="InterPro" id="IPR052179">
    <property type="entry name" value="DD-CPase-like"/>
</dbReference>
<keyword evidence="2" id="KW-0378">Hydrolase</keyword>
<proteinExistence type="predicted"/>
<dbReference type="PANTHER" id="PTHR34385">
    <property type="entry name" value="D-ALANYL-D-ALANINE CARBOXYPEPTIDASE"/>
    <property type="match status" value="1"/>
</dbReference>
<dbReference type="PANTHER" id="PTHR34385:SF1">
    <property type="entry name" value="PEPTIDOGLYCAN L-ALANYL-D-GLUTAMATE ENDOPEPTIDASE CWLK"/>
    <property type="match status" value="1"/>
</dbReference>
<comment type="caution">
    <text evidence="2">The sequence shown here is derived from an EMBL/GenBank/DDBJ whole genome shotgun (WGS) entry which is preliminary data.</text>
</comment>
<evidence type="ECO:0000313" key="3">
    <source>
        <dbReference type="Proteomes" id="UP000620366"/>
    </source>
</evidence>
<dbReference type="RefSeq" id="WP_249300550.1">
    <property type="nucleotide sequence ID" value="NZ_JACRSP010000003.1"/>
</dbReference>
<dbReference type="Gene3D" id="3.30.1380.10">
    <property type="match status" value="1"/>
</dbReference>
<dbReference type="Pfam" id="PF02557">
    <property type="entry name" value="VanY"/>
    <property type="match status" value="1"/>
</dbReference>
<organism evidence="2 3">
    <name type="scientific">Feifania hominis</name>
    <dbReference type="NCBI Taxonomy" id="2763660"/>
    <lineage>
        <taxon>Bacteria</taxon>
        <taxon>Bacillati</taxon>
        <taxon>Bacillota</taxon>
        <taxon>Clostridia</taxon>
        <taxon>Eubacteriales</taxon>
        <taxon>Feifaniaceae</taxon>
        <taxon>Feifania</taxon>
    </lineage>
</organism>
<accession>A0A926DGN5</accession>
<dbReference type="SUPFAM" id="SSF55166">
    <property type="entry name" value="Hedgehog/DD-peptidase"/>
    <property type="match status" value="1"/>
</dbReference>